<organism evidence="2 3">
    <name type="scientific">Cohnella lubricantis</name>
    <dbReference type="NCBI Taxonomy" id="2163172"/>
    <lineage>
        <taxon>Bacteria</taxon>
        <taxon>Bacillati</taxon>
        <taxon>Bacillota</taxon>
        <taxon>Bacilli</taxon>
        <taxon>Bacillales</taxon>
        <taxon>Paenibacillaceae</taxon>
        <taxon>Cohnella</taxon>
    </lineage>
</organism>
<accession>A0A841TCP0</accession>
<dbReference type="AlphaFoldDB" id="A0A841TCP0"/>
<dbReference type="RefSeq" id="WP_185179055.1">
    <property type="nucleotide sequence ID" value="NZ_CBCSEP010000015.1"/>
</dbReference>
<name>A0A841TCP0_9BACL</name>
<gene>
    <name evidence="2" type="ORF">H4Q31_10600</name>
</gene>
<dbReference type="PROSITE" id="PS51257">
    <property type="entry name" value="PROKAR_LIPOPROTEIN"/>
    <property type="match status" value="1"/>
</dbReference>
<evidence type="ECO:0000313" key="3">
    <source>
        <dbReference type="Proteomes" id="UP000574133"/>
    </source>
</evidence>
<evidence type="ECO:0008006" key="4">
    <source>
        <dbReference type="Google" id="ProtNLM"/>
    </source>
</evidence>
<comment type="caution">
    <text evidence="2">The sequence shown here is derived from an EMBL/GenBank/DDBJ whole genome shotgun (WGS) entry which is preliminary data.</text>
</comment>
<dbReference type="EMBL" id="JACJVN010000035">
    <property type="protein sequence ID" value="MBB6677775.1"/>
    <property type="molecule type" value="Genomic_DNA"/>
</dbReference>
<proteinExistence type="predicted"/>
<reference evidence="2 3" key="1">
    <citation type="submission" date="2020-08" db="EMBL/GenBank/DDBJ databases">
        <title>Cohnella phylogeny.</title>
        <authorList>
            <person name="Dunlap C."/>
        </authorList>
    </citation>
    <scope>NUCLEOTIDE SEQUENCE [LARGE SCALE GENOMIC DNA]</scope>
    <source>
        <strain evidence="2 3">DSM 103658</strain>
    </source>
</reference>
<evidence type="ECO:0000256" key="1">
    <source>
        <dbReference type="SAM" id="SignalP"/>
    </source>
</evidence>
<evidence type="ECO:0000313" key="2">
    <source>
        <dbReference type="EMBL" id="MBB6677775.1"/>
    </source>
</evidence>
<keyword evidence="1" id="KW-0732">Signal</keyword>
<dbReference type="Proteomes" id="UP000574133">
    <property type="component" value="Unassembled WGS sequence"/>
</dbReference>
<feature type="chain" id="PRO_5038853738" description="Lipoprotein" evidence="1">
    <location>
        <begin position="20"/>
        <end position="362"/>
    </location>
</feature>
<feature type="signal peptide" evidence="1">
    <location>
        <begin position="1"/>
        <end position="19"/>
    </location>
</feature>
<sequence>MKKKSVVAILAMMLSVALVLSGCSESKSPKDQLAAAIEKSADIKSYSLNGSMKIEDLQLPDEVMQEEGAAQALGLLTGAELSWTGAYQADPMLVELNMKISISGDLAMSFNLPMIMNEEKMWIKIPNIPMLGLPEELTSKFVEFNLKELAEQQGTEWPGAADMATTTKFANDLSGIFFKHIDEKTYLSEVKAKDVGISDDKDLKSIVQVHVMKDQVEPLVNTVLKNIAPEVIDLLAGNEEYRKLLELQPEDLDEAKKQLAEVKDEDVKEALAEFNEAVNTLDVTANLGINDKGYSSYTDATVKVGITEEGQSGSGTLKVVSEMTNINGDVKFEFGEPKAEDVISEEELNEQLGGMFGSMMME</sequence>
<keyword evidence="3" id="KW-1185">Reference proteome</keyword>
<protein>
    <recommendedName>
        <fullName evidence="4">Lipoprotein</fullName>
    </recommendedName>
</protein>